<dbReference type="EMBL" id="CAOQHR010000004">
    <property type="protein sequence ID" value="CAI6333576.1"/>
    <property type="molecule type" value="Genomic_DNA"/>
</dbReference>
<dbReference type="Proteomes" id="UP001152607">
    <property type="component" value="Unassembled WGS sequence"/>
</dbReference>
<evidence type="ECO:0000256" key="1">
    <source>
        <dbReference type="SAM" id="MobiDB-lite"/>
    </source>
</evidence>
<keyword evidence="3" id="KW-1185">Reference proteome</keyword>
<sequence length="146" mass="16434">MFVTLLIYTRLDLTTPNILYLNVTRCPTLITSSAPTFELNSKKLLLFLPSPITPTHPTTETTQTSPNHASLHAPPLYCISRSRRSRRSVSLPLQFHAHHVTSKLNSTAKSRLYGCRTSIQAVHPISSRRRSPGVRSPGRPHRLQRC</sequence>
<accession>A0A9W4XQD0</accession>
<reference evidence="2" key="1">
    <citation type="submission" date="2023-01" db="EMBL/GenBank/DDBJ databases">
        <authorList>
            <person name="Van Ghelder C."/>
            <person name="Rancurel C."/>
        </authorList>
    </citation>
    <scope>NUCLEOTIDE SEQUENCE</scope>
    <source>
        <strain evidence="2">CNCM I-4278</strain>
    </source>
</reference>
<gene>
    <name evidence="2" type="ORF">PDIGIT_LOCUS6622</name>
</gene>
<evidence type="ECO:0000313" key="2">
    <source>
        <dbReference type="EMBL" id="CAI6333576.1"/>
    </source>
</evidence>
<proteinExistence type="predicted"/>
<dbReference type="AlphaFoldDB" id="A0A9W4XQD0"/>
<protein>
    <submittedName>
        <fullName evidence="2">Uncharacterized protein</fullName>
    </submittedName>
</protein>
<comment type="caution">
    <text evidence="2">The sequence shown here is derived from an EMBL/GenBank/DDBJ whole genome shotgun (WGS) entry which is preliminary data.</text>
</comment>
<name>A0A9W4XQD0_9PLEO</name>
<evidence type="ECO:0000313" key="3">
    <source>
        <dbReference type="Proteomes" id="UP001152607"/>
    </source>
</evidence>
<feature type="region of interest" description="Disordered" evidence="1">
    <location>
        <begin position="125"/>
        <end position="146"/>
    </location>
</feature>
<organism evidence="2 3">
    <name type="scientific">Periconia digitata</name>
    <dbReference type="NCBI Taxonomy" id="1303443"/>
    <lineage>
        <taxon>Eukaryota</taxon>
        <taxon>Fungi</taxon>
        <taxon>Dikarya</taxon>
        <taxon>Ascomycota</taxon>
        <taxon>Pezizomycotina</taxon>
        <taxon>Dothideomycetes</taxon>
        <taxon>Pleosporomycetidae</taxon>
        <taxon>Pleosporales</taxon>
        <taxon>Massarineae</taxon>
        <taxon>Periconiaceae</taxon>
        <taxon>Periconia</taxon>
    </lineage>
</organism>
<feature type="compositionally biased region" description="Basic residues" evidence="1">
    <location>
        <begin position="126"/>
        <end position="146"/>
    </location>
</feature>